<organism evidence="1 2">
    <name type="scientific">Austropuccinia psidii MF-1</name>
    <dbReference type="NCBI Taxonomy" id="1389203"/>
    <lineage>
        <taxon>Eukaryota</taxon>
        <taxon>Fungi</taxon>
        <taxon>Dikarya</taxon>
        <taxon>Basidiomycota</taxon>
        <taxon>Pucciniomycotina</taxon>
        <taxon>Pucciniomycetes</taxon>
        <taxon>Pucciniales</taxon>
        <taxon>Sphaerophragmiaceae</taxon>
        <taxon>Austropuccinia</taxon>
    </lineage>
</organism>
<gene>
    <name evidence="1" type="ORF">O181_009113</name>
</gene>
<name>A0A9Q3BQG7_9BASI</name>
<evidence type="ECO:0000313" key="1">
    <source>
        <dbReference type="EMBL" id="MBW0469398.1"/>
    </source>
</evidence>
<dbReference type="Proteomes" id="UP000765509">
    <property type="component" value="Unassembled WGS sequence"/>
</dbReference>
<accession>A0A9Q3BQG7</accession>
<dbReference type="EMBL" id="AVOT02002172">
    <property type="protein sequence ID" value="MBW0469398.1"/>
    <property type="molecule type" value="Genomic_DNA"/>
</dbReference>
<keyword evidence="2" id="KW-1185">Reference proteome</keyword>
<dbReference type="AlphaFoldDB" id="A0A9Q3BQG7"/>
<protein>
    <submittedName>
        <fullName evidence="1">Uncharacterized protein</fullName>
    </submittedName>
</protein>
<reference evidence="1" key="1">
    <citation type="submission" date="2021-03" db="EMBL/GenBank/DDBJ databases">
        <title>Draft genome sequence of rust myrtle Austropuccinia psidii MF-1, a brazilian biotype.</title>
        <authorList>
            <person name="Quecine M.C."/>
            <person name="Pachon D.M.R."/>
            <person name="Bonatelli M.L."/>
            <person name="Correr F.H."/>
            <person name="Franceschini L.M."/>
            <person name="Leite T.F."/>
            <person name="Margarido G.R.A."/>
            <person name="Almeida C.A."/>
            <person name="Ferrarezi J.A."/>
            <person name="Labate C.A."/>
        </authorList>
    </citation>
    <scope>NUCLEOTIDE SEQUENCE</scope>
    <source>
        <strain evidence="1">MF-1</strain>
    </source>
</reference>
<evidence type="ECO:0000313" key="2">
    <source>
        <dbReference type="Proteomes" id="UP000765509"/>
    </source>
</evidence>
<comment type="caution">
    <text evidence="1">The sequence shown here is derived from an EMBL/GenBank/DDBJ whole genome shotgun (WGS) entry which is preliminary data.</text>
</comment>
<sequence length="178" mass="20822">MDGLKTFLNNPIKFATDILQLKTDGSNFSNWEKALNAIFLYIFDIPRLTQDRSNFDTLGRGTNVLHFLIQQSVSNDLIEMIDTEINPKILFQKLCDNFKQNSRTIQFELMMELLDLYHVHSNDINGYFRKIFIIFEKLKREGLDIPLDVQSILVQKLPPPPGDIPEHIWFHLITQELD</sequence>
<proteinExistence type="predicted"/>
<dbReference type="OrthoDB" id="2506356at2759"/>